<dbReference type="InterPro" id="IPR011030">
    <property type="entry name" value="Lipovitellin_superhlx_dom"/>
</dbReference>
<proteinExistence type="predicted"/>
<feature type="transmembrane region" description="Helical" evidence="1">
    <location>
        <begin position="5"/>
        <end position="22"/>
    </location>
</feature>
<keyword evidence="1" id="KW-0812">Transmembrane</keyword>
<gene>
    <name evidence="2" type="ORF">BEN76_06690</name>
</gene>
<dbReference type="AlphaFoldDB" id="A0A1P8EHM9"/>
<name>A0A1P8EHM9_9GAMM</name>
<evidence type="ECO:0008006" key="4">
    <source>
        <dbReference type="Google" id="ProtNLM"/>
    </source>
</evidence>
<dbReference type="EMBL" id="CP016896">
    <property type="protein sequence ID" value="APV35721.1"/>
    <property type="molecule type" value="Genomic_DNA"/>
</dbReference>
<evidence type="ECO:0000313" key="2">
    <source>
        <dbReference type="EMBL" id="APV35721.1"/>
    </source>
</evidence>
<accession>A0A1P8EHM9</accession>
<organism evidence="2 3">
    <name type="scientific">Acinetobacter soli</name>
    <dbReference type="NCBI Taxonomy" id="487316"/>
    <lineage>
        <taxon>Bacteria</taxon>
        <taxon>Pseudomonadati</taxon>
        <taxon>Pseudomonadota</taxon>
        <taxon>Gammaproteobacteria</taxon>
        <taxon>Moraxellales</taxon>
        <taxon>Moraxellaceae</taxon>
        <taxon>Acinetobacter</taxon>
    </lineage>
</organism>
<sequence>MKKNILYVLLSFTILTIFIFFIKEDSTDQGSESLPALKAKSSESMYQDKIMNDIQVRQNTQKLNVPFWSQKIIDVNENSQYSRIEKVKELNDLLNKNKNDPAAVREILSQLANLNPIEAVDDILPFLKSNNPIVQSAALGALSNASLLTEEEHELKKTLPENNQIRSKISKEVNELKKNPNISTEVKQTIVSSYMSTNPSIEDIKAMIKSILNEQNITANESSYIATTILNGMDSTNTISTIMSKNEIIKDAIIMSICSSIINNPDILNVLNPIQKEELYTFIQKNPPTSHNDDFSSKNDIWKNTLNRF</sequence>
<dbReference type="KEGG" id="asol:BEN76_06690"/>
<dbReference type="SUPFAM" id="SSF48431">
    <property type="entry name" value="Lipovitellin-phosvitin complex, superhelical domain"/>
    <property type="match status" value="1"/>
</dbReference>
<keyword evidence="1" id="KW-1133">Transmembrane helix</keyword>
<evidence type="ECO:0000313" key="3">
    <source>
        <dbReference type="Proteomes" id="UP000185674"/>
    </source>
</evidence>
<dbReference type="RefSeq" id="WP_076032660.1">
    <property type="nucleotide sequence ID" value="NZ_CP016896.1"/>
</dbReference>
<dbReference type="Proteomes" id="UP000185674">
    <property type="component" value="Chromosome"/>
</dbReference>
<reference evidence="2 3" key="1">
    <citation type="submission" date="2016-08" db="EMBL/GenBank/DDBJ databases">
        <title>Complete genome sequence of Acinetobacter baylyi strain GFJ2.</title>
        <authorList>
            <person name="Tabata M."/>
            <person name="Kuboki S."/>
            <person name="Gibu N."/>
            <person name="Kinouchi Y."/>
            <person name="Vangnai A."/>
            <person name="Kasai D."/>
            <person name="Fukuda M."/>
        </authorList>
    </citation>
    <scope>NUCLEOTIDE SEQUENCE [LARGE SCALE GENOMIC DNA]</scope>
    <source>
        <strain evidence="2 3">GFJ2</strain>
    </source>
</reference>
<dbReference type="Gene3D" id="1.25.10.20">
    <property type="entry name" value="Vitellinogen, superhelical"/>
    <property type="match status" value="1"/>
</dbReference>
<keyword evidence="1" id="KW-0472">Membrane</keyword>
<evidence type="ECO:0000256" key="1">
    <source>
        <dbReference type="SAM" id="Phobius"/>
    </source>
</evidence>
<protein>
    <recommendedName>
        <fullName evidence="4">HEAT repeat domain-containing protein</fullName>
    </recommendedName>
</protein>